<evidence type="ECO:0000313" key="8">
    <source>
        <dbReference type="Proteomes" id="UP000647172"/>
    </source>
</evidence>
<dbReference type="InterPro" id="IPR011701">
    <property type="entry name" value="MFS"/>
</dbReference>
<evidence type="ECO:0000256" key="2">
    <source>
        <dbReference type="ARBA" id="ARBA00022692"/>
    </source>
</evidence>
<reference evidence="7" key="1">
    <citation type="submission" date="2021-01" db="EMBL/GenBank/DDBJ databases">
        <title>Whole genome shotgun sequence of Actinoplanes nipponensis NBRC 14063.</title>
        <authorList>
            <person name="Komaki H."/>
            <person name="Tamura T."/>
        </authorList>
    </citation>
    <scope>NUCLEOTIDE SEQUENCE</scope>
    <source>
        <strain evidence="7">NBRC 14063</strain>
    </source>
</reference>
<feature type="transmembrane region" description="Helical" evidence="5">
    <location>
        <begin position="98"/>
        <end position="116"/>
    </location>
</feature>
<keyword evidence="2 5" id="KW-0812">Transmembrane</keyword>
<dbReference type="Proteomes" id="UP000647172">
    <property type="component" value="Unassembled WGS sequence"/>
</dbReference>
<organism evidence="7 8">
    <name type="scientific">Actinoplanes nipponensis</name>
    <dbReference type="NCBI Taxonomy" id="135950"/>
    <lineage>
        <taxon>Bacteria</taxon>
        <taxon>Bacillati</taxon>
        <taxon>Actinomycetota</taxon>
        <taxon>Actinomycetes</taxon>
        <taxon>Micromonosporales</taxon>
        <taxon>Micromonosporaceae</taxon>
        <taxon>Actinoplanes</taxon>
    </lineage>
</organism>
<evidence type="ECO:0000256" key="5">
    <source>
        <dbReference type="SAM" id="Phobius"/>
    </source>
</evidence>
<dbReference type="EMBL" id="BOMQ01000024">
    <property type="protein sequence ID" value="GIE48383.1"/>
    <property type="molecule type" value="Genomic_DNA"/>
</dbReference>
<feature type="transmembrane region" description="Helical" evidence="5">
    <location>
        <begin position="353"/>
        <end position="374"/>
    </location>
</feature>
<dbReference type="GO" id="GO:0022857">
    <property type="term" value="F:transmembrane transporter activity"/>
    <property type="evidence" value="ECO:0007669"/>
    <property type="project" value="InterPro"/>
</dbReference>
<evidence type="ECO:0000256" key="3">
    <source>
        <dbReference type="ARBA" id="ARBA00022989"/>
    </source>
</evidence>
<keyword evidence="4 5" id="KW-0472">Membrane</keyword>
<proteinExistence type="predicted"/>
<dbReference type="InterPro" id="IPR051788">
    <property type="entry name" value="MFS_Transporter"/>
</dbReference>
<feature type="transmembrane region" description="Helical" evidence="5">
    <location>
        <begin position="161"/>
        <end position="178"/>
    </location>
</feature>
<feature type="transmembrane region" description="Helical" evidence="5">
    <location>
        <begin position="296"/>
        <end position="316"/>
    </location>
</feature>
<feature type="transmembrane region" description="Helical" evidence="5">
    <location>
        <begin position="271"/>
        <end position="290"/>
    </location>
</feature>
<comment type="subcellular location">
    <subcellularLocation>
        <location evidence="1">Cell membrane</location>
        <topology evidence="1">Multi-pass membrane protein</topology>
    </subcellularLocation>
</comment>
<dbReference type="RefSeq" id="WP_203766911.1">
    <property type="nucleotide sequence ID" value="NZ_BAAAYJ010000005.1"/>
</dbReference>
<dbReference type="AlphaFoldDB" id="A0A919JEP5"/>
<evidence type="ECO:0000256" key="1">
    <source>
        <dbReference type="ARBA" id="ARBA00004651"/>
    </source>
</evidence>
<feature type="transmembrane region" description="Helical" evidence="5">
    <location>
        <begin position="240"/>
        <end position="259"/>
    </location>
</feature>
<dbReference type="SUPFAM" id="SSF103473">
    <property type="entry name" value="MFS general substrate transporter"/>
    <property type="match status" value="1"/>
</dbReference>
<sequence length="393" mass="39361">MRDTVRGSRIATALLFLLYGTLIGTWTARIPAVKQHLGLTDGRLSIALVGLALGAVTGMQVSGRLVDRYGSRRIMIPAALADGCFLAPVALAPSLTTLTAALFAFGVVHGVLNIAMNARGVEVERAAERPIMSSFHAVYSIGGFLGAVLGGVAAAAGAGPLGTFAVVAGLGATLAWWARRWSGDLTDAGGPPPAATTGPARLSGVLLLGALALCALVGEGAAADWSTVYLRDSLDSTESFAAAAFAAFFIAMTAGRLTGDRLAARLGAVRLVRGCGLLAAAGLGTALLVSHPVAGVLGFGCLGAGLSCVAPQVFSAAGHRNPHRPARAIARVASIGWLGFFAGPVLIGGAAEAFGLPAALAIPVLLALLVALAAGALRPAAESAADVRAGRPR</sequence>
<feature type="transmembrane region" description="Helical" evidence="5">
    <location>
        <begin position="328"/>
        <end position="347"/>
    </location>
</feature>
<evidence type="ECO:0000313" key="7">
    <source>
        <dbReference type="EMBL" id="GIE48383.1"/>
    </source>
</evidence>
<name>A0A919JEP5_9ACTN</name>
<protein>
    <submittedName>
        <fullName evidence="7">MFS transporter</fullName>
    </submittedName>
</protein>
<comment type="caution">
    <text evidence="7">The sequence shown here is derived from an EMBL/GenBank/DDBJ whole genome shotgun (WGS) entry which is preliminary data.</text>
</comment>
<dbReference type="PANTHER" id="PTHR23514:SF13">
    <property type="entry name" value="INNER MEMBRANE PROTEIN YBJJ"/>
    <property type="match status" value="1"/>
</dbReference>
<dbReference type="PROSITE" id="PS50850">
    <property type="entry name" value="MFS"/>
    <property type="match status" value="1"/>
</dbReference>
<keyword evidence="3 5" id="KW-1133">Transmembrane helix</keyword>
<evidence type="ECO:0000259" key="6">
    <source>
        <dbReference type="PROSITE" id="PS50850"/>
    </source>
</evidence>
<feature type="transmembrane region" description="Helical" evidence="5">
    <location>
        <begin position="44"/>
        <end position="62"/>
    </location>
</feature>
<dbReference type="GO" id="GO:0005886">
    <property type="term" value="C:plasma membrane"/>
    <property type="evidence" value="ECO:0007669"/>
    <property type="project" value="UniProtKB-SubCell"/>
</dbReference>
<feature type="transmembrane region" description="Helical" evidence="5">
    <location>
        <begin position="74"/>
        <end position="92"/>
    </location>
</feature>
<accession>A0A919JEP5</accession>
<dbReference type="Pfam" id="PF07690">
    <property type="entry name" value="MFS_1"/>
    <property type="match status" value="2"/>
</dbReference>
<feature type="transmembrane region" description="Helical" evidence="5">
    <location>
        <begin position="137"/>
        <end position="155"/>
    </location>
</feature>
<gene>
    <name evidence="7" type="ORF">Ani05nite_19170</name>
</gene>
<feature type="domain" description="Major facilitator superfamily (MFS) profile" evidence="6">
    <location>
        <begin position="8"/>
        <end position="382"/>
    </location>
</feature>
<dbReference type="Gene3D" id="1.20.1250.20">
    <property type="entry name" value="MFS general substrate transporter like domains"/>
    <property type="match status" value="2"/>
</dbReference>
<dbReference type="CDD" id="cd17393">
    <property type="entry name" value="MFS_MosC_like"/>
    <property type="match status" value="1"/>
</dbReference>
<dbReference type="PANTHER" id="PTHR23514">
    <property type="entry name" value="BYPASS OF STOP CODON PROTEIN 6"/>
    <property type="match status" value="1"/>
</dbReference>
<evidence type="ECO:0000256" key="4">
    <source>
        <dbReference type="ARBA" id="ARBA00023136"/>
    </source>
</evidence>
<dbReference type="InterPro" id="IPR036259">
    <property type="entry name" value="MFS_trans_sf"/>
</dbReference>
<feature type="transmembrane region" description="Helical" evidence="5">
    <location>
        <begin position="199"/>
        <end position="220"/>
    </location>
</feature>
<dbReference type="InterPro" id="IPR020846">
    <property type="entry name" value="MFS_dom"/>
</dbReference>
<feature type="transmembrane region" description="Helical" evidence="5">
    <location>
        <begin position="12"/>
        <end position="32"/>
    </location>
</feature>
<keyword evidence="8" id="KW-1185">Reference proteome</keyword>